<dbReference type="EMBL" id="JAAVMX010000007">
    <property type="protein sequence ID" value="KAF4506347.1"/>
    <property type="molecule type" value="Genomic_DNA"/>
</dbReference>
<feature type="domain" description="Zn(2)-C6 fungal-type" evidence="7">
    <location>
        <begin position="2"/>
        <end position="30"/>
    </location>
</feature>
<name>A0A8H4PKN1_9HYPO</name>
<dbReference type="InterPro" id="IPR001138">
    <property type="entry name" value="Zn2Cys6_DnaBD"/>
</dbReference>
<dbReference type="InterPro" id="IPR050815">
    <property type="entry name" value="TF_fung"/>
</dbReference>
<keyword evidence="3" id="KW-0805">Transcription regulation</keyword>
<dbReference type="GO" id="GO:0005634">
    <property type="term" value="C:nucleus"/>
    <property type="evidence" value="ECO:0007669"/>
    <property type="project" value="UniProtKB-SubCell"/>
</dbReference>
<keyword evidence="5" id="KW-0539">Nucleus</keyword>
<dbReference type="SMART" id="SM00906">
    <property type="entry name" value="Fungal_trans"/>
    <property type="match status" value="1"/>
</dbReference>
<dbReference type="GO" id="GO:0008270">
    <property type="term" value="F:zinc ion binding"/>
    <property type="evidence" value="ECO:0007669"/>
    <property type="project" value="InterPro"/>
</dbReference>
<dbReference type="Proteomes" id="UP000557566">
    <property type="component" value="Unassembled WGS sequence"/>
</dbReference>
<feature type="region of interest" description="Disordered" evidence="6">
    <location>
        <begin position="697"/>
        <end position="754"/>
    </location>
</feature>
<evidence type="ECO:0000256" key="1">
    <source>
        <dbReference type="ARBA" id="ARBA00004123"/>
    </source>
</evidence>
<protein>
    <recommendedName>
        <fullName evidence="7">Zn(2)-C6 fungal-type domain-containing protein</fullName>
    </recommendedName>
</protein>
<comment type="subcellular location">
    <subcellularLocation>
        <location evidence="1">Nucleus</location>
    </subcellularLocation>
</comment>
<dbReference type="AlphaFoldDB" id="A0A8H4PKN1"/>
<dbReference type="GO" id="GO:0003677">
    <property type="term" value="F:DNA binding"/>
    <property type="evidence" value="ECO:0007669"/>
    <property type="project" value="InterPro"/>
</dbReference>
<evidence type="ECO:0000256" key="6">
    <source>
        <dbReference type="SAM" id="MobiDB-lite"/>
    </source>
</evidence>
<sequence length="851" mass="93776">MGCRVCRARKVKCDGRPNGCRNCERLQLDCLGEGNAEVAGSGRGEAVSLLRKIRTYRSCQSCRLSKTKCNGVRPRCARCAAKGLDCLYDGGSAPRWTSSLTTSLTTSLATSLATSLSPHDADLDLDLDPDDGPGLSKLWPLRRHSSPLHPGPPKPAPEASSPTSPADRRKRSRGMDSRLLDQDDVQADVQADVQDSLALAAAQSSHPLLWLLSPELPSARNLRRVVEQYFANVHPLRCFAFVHKPSFMRQLDKGLGSDDESALLHVICAHGARFLVLGSCLQGDVTPPPALLRTAGIQWAKQAEYLMLANFGKISVQRLMTAILLHDFHFRLGEYGQALMLSGLAVRMAHALKINTEWSPDVLCADDDDAAAPSVASRESRRRLMWACYVLDAWAGSGVDQLTLLRENDIKIQLPCNERNFGLRIPSVTETLAVGHVMQFLPPAIVPRRPAANMGIMAYYIRVVALWKRIVRYVNHLSPNTPPWEPDSHFAALDADLHLWRRELPDFVEYSTETIYARLDSNQFGALVLIHCTYHHNYLELYKLTMPDLFKLAKPFVFPPEHREFLQTAQANCYYHARRITHILADAAEHGTRFLSDSLLPFFVYDSSRVMLYYVARLLDPNWTDAETKMKDAIRAVENNSRVLRLMSTLFPIAQSLSVTIERWLFKVQQTVSQDELVSSLRSEHGLDAHRSEILNGAQAGPPRESSEYMLPPLSLAGLSGNGENGEKRAGDESPGTAGWSTVNPNAGNGGPASWDGTSLAAHQLIGLSQEVTPARSGLQHERPVSMQLLPRGGVAAAAAAAAQQPMCEGLDLDDLQSFLSWDMYGIMEMGGGVSNNDMDDSVSQSWTGAI</sequence>
<evidence type="ECO:0000256" key="5">
    <source>
        <dbReference type="ARBA" id="ARBA00023242"/>
    </source>
</evidence>
<evidence type="ECO:0000256" key="4">
    <source>
        <dbReference type="ARBA" id="ARBA00023163"/>
    </source>
</evidence>
<dbReference type="CDD" id="cd12148">
    <property type="entry name" value="fungal_TF_MHR"/>
    <property type="match status" value="1"/>
</dbReference>
<keyword evidence="4" id="KW-0804">Transcription</keyword>
<evidence type="ECO:0000256" key="2">
    <source>
        <dbReference type="ARBA" id="ARBA00022723"/>
    </source>
</evidence>
<dbReference type="PROSITE" id="PS00463">
    <property type="entry name" value="ZN2_CY6_FUNGAL_1"/>
    <property type="match status" value="1"/>
</dbReference>
<dbReference type="PANTHER" id="PTHR47338:SF7">
    <property type="entry name" value="ZN(II)2CYS6 TRANSCRIPTION FACTOR (EUROFUNG)"/>
    <property type="match status" value="1"/>
</dbReference>
<evidence type="ECO:0000313" key="8">
    <source>
        <dbReference type="EMBL" id="KAF4506347.1"/>
    </source>
</evidence>
<keyword evidence="9" id="KW-1185">Reference proteome</keyword>
<dbReference type="Gene3D" id="4.10.240.10">
    <property type="entry name" value="Zn(2)-C6 fungal-type DNA-binding domain"/>
    <property type="match status" value="2"/>
</dbReference>
<organism evidence="8 9">
    <name type="scientific">Ophiocordyceps sinensis</name>
    <dbReference type="NCBI Taxonomy" id="72228"/>
    <lineage>
        <taxon>Eukaryota</taxon>
        <taxon>Fungi</taxon>
        <taxon>Dikarya</taxon>
        <taxon>Ascomycota</taxon>
        <taxon>Pezizomycotina</taxon>
        <taxon>Sordariomycetes</taxon>
        <taxon>Hypocreomycetidae</taxon>
        <taxon>Hypocreales</taxon>
        <taxon>Ophiocordycipitaceae</taxon>
        <taxon>Ophiocordyceps</taxon>
    </lineage>
</organism>
<evidence type="ECO:0000259" key="7">
    <source>
        <dbReference type="PROSITE" id="PS50048"/>
    </source>
</evidence>
<dbReference type="PANTHER" id="PTHR47338">
    <property type="entry name" value="ZN(II)2CYS6 TRANSCRIPTION FACTOR (EUROFUNG)-RELATED"/>
    <property type="match status" value="1"/>
</dbReference>
<dbReference type="InterPro" id="IPR007219">
    <property type="entry name" value="XnlR_reg_dom"/>
</dbReference>
<evidence type="ECO:0000313" key="9">
    <source>
        <dbReference type="Proteomes" id="UP000557566"/>
    </source>
</evidence>
<dbReference type="Pfam" id="PF04082">
    <property type="entry name" value="Fungal_trans"/>
    <property type="match status" value="1"/>
</dbReference>
<keyword evidence="2" id="KW-0479">Metal-binding</keyword>
<dbReference type="Pfam" id="PF00172">
    <property type="entry name" value="Zn_clus"/>
    <property type="match status" value="2"/>
</dbReference>
<dbReference type="SMART" id="SM00066">
    <property type="entry name" value="GAL4"/>
    <property type="match status" value="2"/>
</dbReference>
<dbReference type="CDD" id="cd00067">
    <property type="entry name" value="GAL4"/>
    <property type="match status" value="2"/>
</dbReference>
<gene>
    <name evidence="8" type="ORF">G6O67_006443</name>
</gene>
<accession>A0A8H4PKN1</accession>
<dbReference type="SUPFAM" id="SSF57701">
    <property type="entry name" value="Zn2/Cys6 DNA-binding domain"/>
    <property type="match status" value="2"/>
</dbReference>
<dbReference type="InterPro" id="IPR036864">
    <property type="entry name" value="Zn2-C6_fun-type_DNA-bd_sf"/>
</dbReference>
<comment type="caution">
    <text evidence="8">The sequence shown here is derived from an EMBL/GenBank/DDBJ whole genome shotgun (WGS) entry which is preliminary data.</text>
</comment>
<proteinExistence type="predicted"/>
<dbReference type="GO" id="GO:0000981">
    <property type="term" value="F:DNA-binding transcription factor activity, RNA polymerase II-specific"/>
    <property type="evidence" value="ECO:0007669"/>
    <property type="project" value="InterPro"/>
</dbReference>
<dbReference type="GO" id="GO:0006351">
    <property type="term" value="P:DNA-templated transcription"/>
    <property type="evidence" value="ECO:0007669"/>
    <property type="project" value="InterPro"/>
</dbReference>
<reference evidence="8 9" key="1">
    <citation type="journal article" date="2020" name="Genome Biol. Evol.">
        <title>A new high-quality draft genome assembly of the Chinese cordyceps Ophiocordyceps sinensis.</title>
        <authorList>
            <person name="Shu R."/>
            <person name="Zhang J."/>
            <person name="Meng Q."/>
            <person name="Zhang H."/>
            <person name="Zhou G."/>
            <person name="Li M."/>
            <person name="Wu P."/>
            <person name="Zhao Y."/>
            <person name="Chen C."/>
            <person name="Qin Q."/>
        </authorList>
    </citation>
    <scope>NUCLEOTIDE SEQUENCE [LARGE SCALE GENOMIC DNA]</scope>
    <source>
        <strain evidence="8 9">IOZ07</strain>
    </source>
</reference>
<dbReference type="OrthoDB" id="2563500at2759"/>
<feature type="region of interest" description="Disordered" evidence="6">
    <location>
        <begin position="134"/>
        <end position="182"/>
    </location>
</feature>
<feature type="domain" description="Zn(2)-C6 fungal-type" evidence="7">
    <location>
        <begin position="58"/>
        <end position="88"/>
    </location>
</feature>
<evidence type="ECO:0000256" key="3">
    <source>
        <dbReference type="ARBA" id="ARBA00023015"/>
    </source>
</evidence>
<dbReference type="PROSITE" id="PS50048">
    <property type="entry name" value="ZN2_CY6_FUNGAL_2"/>
    <property type="match status" value="2"/>
</dbReference>